<evidence type="ECO:0000256" key="1">
    <source>
        <dbReference type="SAM" id="MobiDB-lite"/>
    </source>
</evidence>
<accession>A0A6U2YWQ8</accession>
<name>A0A6U2YWQ8_9EUKA</name>
<dbReference type="AlphaFoldDB" id="A0A6U2YWQ8"/>
<reference evidence="3" key="1">
    <citation type="submission" date="2021-01" db="EMBL/GenBank/DDBJ databases">
        <authorList>
            <person name="Corre E."/>
            <person name="Pelletier E."/>
            <person name="Niang G."/>
            <person name="Scheremetjew M."/>
            <person name="Finn R."/>
            <person name="Kale V."/>
            <person name="Holt S."/>
            <person name="Cochrane G."/>
            <person name="Meng A."/>
            <person name="Brown T."/>
            <person name="Cohen L."/>
        </authorList>
    </citation>
    <scope>NUCLEOTIDE SEQUENCE</scope>
    <source>
        <strain evidence="3">CCCM811</strain>
    </source>
</reference>
<protein>
    <submittedName>
        <fullName evidence="3">Uncharacterized protein</fullName>
    </submittedName>
</protein>
<organism evidence="3">
    <name type="scientific">Lotharella globosa</name>
    <dbReference type="NCBI Taxonomy" id="91324"/>
    <lineage>
        <taxon>Eukaryota</taxon>
        <taxon>Sar</taxon>
        <taxon>Rhizaria</taxon>
        <taxon>Cercozoa</taxon>
        <taxon>Chlorarachniophyceae</taxon>
        <taxon>Lotharella</taxon>
    </lineage>
</organism>
<sequence length="125" mass="13632">MWIIALFVLGSTKPCASLSNVVESATHHRGFLNTEPALDRAGEVNHLKQVFRENFEATTNVSQEEENEIQNHRNMSDIGNIVDAKTTVSERKPDDSDFLPANNTNAIQAEATTSIQVTPGLGGNP</sequence>
<feature type="chain" id="PRO_5030160010" evidence="2">
    <location>
        <begin position="18"/>
        <end position="125"/>
    </location>
</feature>
<dbReference type="EMBL" id="HBIV01039622">
    <property type="protein sequence ID" value="CAE0676352.1"/>
    <property type="molecule type" value="Transcribed_RNA"/>
</dbReference>
<feature type="compositionally biased region" description="Polar residues" evidence="1">
    <location>
        <begin position="101"/>
        <end position="112"/>
    </location>
</feature>
<keyword evidence="2" id="KW-0732">Signal</keyword>
<feature type="region of interest" description="Disordered" evidence="1">
    <location>
        <begin position="89"/>
        <end position="112"/>
    </location>
</feature>
<proteinExistence type="predicted"/>
<evidence type="ECO:0000256" key="2">
    <source>
        <dbReference type="SAM" id="SignalP"/>
    </source>
</evidence>
<gene>
    <name evidence="3" type="ORF">LGLO00237_LOCUS28130</name>
</gene>
<feature type="signal peptide" evidence="2">
    <location>
        <begin position="1"/>
        <end position="17"/>
    </location>
</feature>
<evidence type="ECO:0000313" key="3">
    <source>
        <dbReference type="EMBL" id="CAE0676352.1"/>
    </source>
</evidence>